<dbReference type="Pfam" id="PF07534">
    <property type="entry name" value="TLD"/>
    <property type="match status" value="5"/>
</dbReference>
<evidence type="ECO:0000256" key="1">
    <source>
        <dbReference type="ARBA" id="ARBA00009243"/>
    </source>
</evidence>
<gene>
    <name evidence="3" type="ORF">H4Q32_000404</name>
</gene>
<dbReference type="SUPFAM" id="SSF52540">
    <property type="entry name" value="P-loop containing nucleoside triphosphate hydrolases"/>
    <property type="match status" value="5"/>
</dbReference>
<dbReference type="Proteomes" id="UP000830375">
    <property type="component" value="Unassembled WGS sequence"/>
</dbReference>
<feature type="domain" description="TLDc" evidence="2">
    <location>
        <begin position="2"/>
        <end position="159"/>
    </location>
</feature>
<dbReference type="EMBL" id="JACTAM010000022">
    <property type="protein sequence ID" value="KAI2650419.1"/>
    <property type="molecule type" value="Genomic_DNA"/>
</dbReference>
<sequence>MAPIAADLTEEKRKQLRVLLGNLELTLLYKASVHGYQASAFHERCDRQGPTLLVAYNCLGYIFGGYTSVDYAQRGQKITDKEAFLFSIRYGAPLCIRVNSGHCARFDNAGVPNFGQQLYFCYENQPVVEEKLGNSFSFNAEKLYGDTSELTECEVYKVKQSKSIMLSLLSVKEKPWRNILWTAKNYKPLMTSVSRVRILMIGPVGAGKSSFFNSINSIFMGHVTSKAMSGSAGTSLTTQFRTYPVKDGREGKPLPFVLCDTMGLEEQSGAGLDIEDISSIIQGHVPDRYKFNPTAPFKPDEQKASRPASLQEKIHCVVYVIDTTKISLMSDKLQEKLYSIRSQINSLAIPQIVLMTKVDEACPNVQNDLRDTYASSYIKSKVQEVSSRLGVSMSCVLPVKNYSQELELELNCDMQRSAPLTSNLNEEQTKQLCDLLGNVKLSLLYKASVHGYQASAFHQKCDNEGPTLLVAYNRSGYIFGGYTSVNYSQSGRQITDRDAFLFSIQGKIPVYSKVNRGHYARLDDAGMPNFGQQLYFCHDKGEIVYEEGGKSYSFMAKRLHGNDTELTECEVYKVKERWTNHISYKKPTPLPIYTAVIPKNGILSMVFPRVMREGKLGEIPCSVLREPEYPAGEGVEPLLLKKAGITRQCKQLSVSATAAWACLIPMHAIHIGQRDELMEVIRNHKPLVTSVSRVRILMIGPVGAGKSSFFNSINSVFTGHVTNKAISGFAGTSVTTQFRTYPVRDGRQGKPLPFVLCDTMGLEEQSGAGLDIKDIRSILQGHVPDRYKFNPFAPFQPDEQKKSRPASLQEKIHCVVYVIDASKISLMSEKVEEKIAVIRKEINSLSIPQMVLMTKVDEACPQVQEVSSRLGVPVSCVLPVKNYSEELELEFNCDVLLLTALQQMLRLADDYLDDRKLTVKAVTGGRPLVAKLRQIVAAVHLRSSYHFRQWSAIGPLFNPTVPFQPDEQKMSRPASLQEKVHSVVYVIDTTKIFLRGIYPMWVSVRPIAVVLFVNFTIHIKVCLITEQNLLRELRVLFQFLFCPFCKFCTPIWVILVEILSMNPLTSNLTEEKRKQLCGLLGDVELTLLYKASVHGYKASAFHQRCDRQGPTLLVAYNRSGYIFGGYTSVDYAQSGQYITDQDIFLFSFQGKIPLFFCYNNQPAVYNQIGNAFTFNSATMYGNDTQLNECEVFKVEKSVISKASQVSAEEKPWRNVLWTADRRAQLMENIRKQKPLTTSVSHFRNLMIGPVGAGKSSFFNSINSIFMGRITSKAISGSAGTSLTTQFRTYPVKDGRAGKPLPFVLCDTMGLEEQSGAGLDIEDISSIIQGHIPDRYKFNPITPFQPDEQKASKPASLQEKIHCVVYVIDATKISLMSDKLQEKLTTIRRKVNSLGIPQMVLTTKVDEACPDVEKDLKSLYVTAYFKTKNYSQELELQLNCDILLLTALQQMLNFADDYLDDMQKAKVRKISTETLTSNLPEERGEQLCAILDNVELTLLYKASVHGYKASAFHKRCDRQGPTLLVAYNNSGYIFGGYTSVDYARSGREITDEEAFLFSFKSGTSSYIKINSGYNARYDDANGPNFGQQLYFCHNNQPVVYHQGGHAFSINTSSMYGNDTQLNECEVYKVEQEPEVSVEEKPWRNVLWTPERRAELIGLIQNHKPLMTSVSQVRILMIGPVGAGKSSFFNSINSIFTGHVTTKAMSGSAGTSLTVQFRTYPVNDGREGKPLPFVLCDTMGLEEQSGAGLDIEDISSILQGHIPDRYKFNPMAPFQPDEQKASRPASLQEKIHCVVYVIDATKISIMPDKLQEKLASIRRKVNSLGIAQIVLMTKVDEACPLVEENLQSLYVSSYIKSKVQEVSSRLGVPVSCVLPVKNYSQELELELNCDVLLLTALQQMLRFADDYFDDIRSAVSLSKEFDDLLYESFSKSIFSVSSQRYYKMQKRMEKLSIAPLTSNLKEEQRKQLCDLLGDVKLTLLYKASVHGYQASAFHQRCDHQGPTLLVAYNHSGYIFGGYTSVDYAQSRKQITDKEAFLFSIRCGATLCIKVNSGCDARYDDTGMPNFGQQLYFCYKNQPCVYDQKQNEYPYGVVRATTNQLYLHNQNTYNKVKVDAFSFSPATLYGNDTELCECEVYKVEEIPQISATMKPWRNVLWTDEQRDELMEMIRNHKPLVTSVSRVRILMIGPVGAGKSSFFNSINSIFMGRITSKAMSGSAGTSVTTQFRTYPVKDGRQGKPLPFVLCDTMGLEEQSVPFHPDEQKMSRPASLQEKIHCVVYVIDTTKISLMSDKLEKRFASIRRKVNSLAIPQMVLMTKVDEARPEVEKDLQSLYVQEVSSRLGVPVSCVLPVKNYSQELELELNCDVLLLTALQQMLNFADDYLDDVCPTEDEPK</sequence>
<dbReference type="PANTHER" id="PTHR14241:SF19">
    <property type="entry name" value="INTERFERON-INDUCED PROTEIN 44-LIKE ISOFORM X1-RELATED"/>
    <property type="match status" value="1"/>
</dbReference>
<protein>
    <submittedName>
        <fullName evidence="3">Interferon-induced protein 44-like</fullName>
    </submittedName>
</protein>
<dbReference type="Pfam" id="PF01926">
    <property type="entry name" value="MMR_HSR1"/>
    <property type="match status" value="2"/>
</dbReference>
<evidence type="ECO:0000313" key="4">
    <source>
        <dbReference type="Proteomes" id="UP000830375"/>
    </source>
</evidence>
<feature type="domain" description="TLDc" evidence="2">
    <location>
        <begin position="1952"/>
        <end position="2137"/>
    </location>
</feature>
<name>A0ABQ8LIK3_LABRO</name>
<evidence type="ECO:0000313" key="3">
    <source>
        <dbReference type="EMBL" id="KAI2650419.1"/>
    </source>
</evidence>
<dbReference type="Gene3D" id="3.40.50.300">
    <property type="entry name" value="P-loop containing nucleotide triphosphate hydrolases"/>
    <property type="match status" value="5"/>
</dbReference>
<feature type="domain" description="TLDc" evidence="2">
    <location>
        <begin position="418"/>
        <end position="575"/>
    </location>
</feature>
<comment type="similarity">
    <text evidence="1">Belongs to the IFI44 family.</text>
</comment>
<accession>A0ABQ8LIK3</accession>
<feature type="domain" description="TLDc" evidence="2">
    <location>
        <begin position="1464"/>
        <end position="1629"/>
    </location>
</feature>
<reference evidence="3 4" key="1">
    <citation type="submission" date="2022-01" db="EMBL/GenBank/DDBJ databases">
        <title>A high-quality chromosome-level genome assembly of rohu carp, Labeo rohita.</title>
        <authorList>
            <person name="Arick M.A. II"/>
            <person name="Hsu C.-Y."/>
            <person name="Magbanua Z."/>
            <person name="Pechanova O."/>
            <person name="Grover C."/>
            <person name="Miller E."/>
            <person name="Thrash A."/>
            <person name="Ezzel L."/>
            <person name="Alam S."/>
            <person name="Benzie J."/>
            <person name="Hamilton M."/>
            <person name="Karsi A."/>
            <person name="Lawrence M.L."/>
            <person name="Peterson D.G."/>
        </authorList>
    </citation>
    <scope>NUCLEOTIDE SEQUENCE [LARGE SCALE GENOMIC DNA]</scope>
    <source>
        <strain evidence="4">BAU-BD-2019</strain>
        <tissue evidence="3">Blood</tissue>
    </source>
</reference>
<dbReference type="InterPro" id="IPR027417">
    <property type="entry name" value="P-loop_NTPase"/>
</dbReference>
<comment type="caution">
    <text evidence="3">The sequence shown here is derived from an EMBL/GenBank/DDBJ whole genome shotgun (WGS) entry which is preliminary data.</text>
</comment>
<keyword evidence="4" id="KW-1185">Reference proteome</keyword>
<dbReference type="SMART" id="SM00584">
    <property type="entry name" value="TLDc"/>
    <property type="match status" value="2"/>
</dbReference>
<feature type="domain" description="TLDc" evidence="2">
    <location>
        <begin position="1062"/>
        <end position="1195"/>
    </location>
</feature>
<dbReference type="PANTHER" id="PTHR14241">
    <property type="entry name" value="INTERFERON-INDUCED PROTEIN 44"/>
    <property type="match status" value="1"/>
</dbReference>
<organism evidence="3 4">
    <name type="scientific">Labeo rohita</name>
    <name type="common">Indian major carp</name>
    <name type="synonym">Cyprinus rohita</name>
    <dbReference type="NCBI Taxonomy" id="84645"/>
    <lineage>
        <taxon>Eukaryota</taxon>
        <taxon>Metazoa</taxon>
        <taxon>Chordata</taxon>
        <taxon>Craniata</taxon>
        <taxon>Vertebrata</taxon>
        <taxon>Euteleostomi</taxon>
        <taxon>Actinopterygii</taxon>
        <taxon>Neopterygii</taxon>
        <taxon>Teleostei</taxon>
        <taxon>Ostariophysi</taxon>
        <taxon>Cypriniformes</taxon>
        <taxon>Cyprinidae</taxon>
        <taxon>Labeoninae</taxon>
        <taxon>Labeonini</taxon>
        <taxon>Labeo</taxon>
    </lineage>
</organism>
<dbReference type="CDD" id="cd00882">
    <property type="entry name" value="Ras_like_GTPase"/>
    <property type="match status" value="5"/>
</dbReference>
<dbReference type="PROSITE" id="PS51886">
    <property type="entry name" value="TLDC"/>
    <property type="match status" value="5"/>
</dbReference>
<dbReference type="InterPro" id="IPR006571">
    <property type="entry name" value="TLDc_dom"/>
</dbReference>
<dbReference type="InterPro" id="IPR006073">
    <property type="entry name" value="GTP-bd"/>
</dbReference>
<evidence type="ECO:0000259" key="2">
    <source>
        <dbReference type="PROSITE" id="PS51886"/>
    </source>
</evidence>
<proteinExistence type="inferred from homology"/>